<gene>
    <name evidence="1" type="ORF">FGRAMPH1_01T07935</name>
</gene>
<keyword evidence="2" id="KW-1185">Reference proteome</keyword>
<protein>
    <submittedName>
        <fullName evidence="1">Chromosome 1, complete genome</fullName>
    </submittedName>
</protein>
<dbReference type="InParanoid" id="A0A1C3YJ57"/>
<name>A0A1C3YJ57_GIBZE</name>
<evidence type="ECO:0000313" key="1">
    <source>
        <dbReference type="EMBL" id="SCB64607.1"/>
    </source>
</evidence>
<proteinExistence type="predicted"/>
<reference evidence="1 2" key="3">
    <citation type="journal article" date="2015" name="BMC Genomics">
        <title>The completed genome sequence of the pathogenic ascomycete fungus Fusarium graminearum.</title>
        <authorList>
            <person name="King R."/>
            <person name="Urban M."/>
            <person name="Hammond-Kosack M.C."/>
            <person name="Hassani-Pak K."/>
            <person name="Hammond-Kosack K.E."/>
        </authorList>
    </citation>
    <scope>NUCLEOTIDE SEQUENCE [LARGE SCALE GENOMIC DNA]</scope>
    <source>
        <strain evidence="2">ATCC MYA-4620 / CBS 123657 / FGSC 9075 / NRRL 31084 / PH-1</strain>
    </source>
</reference>
<dbReference type="VEuPathDB" id="FungiDB:FGRAMPH1_01G07935"/>
<reference evidence="2" key="1">
    <citation type="journal article" date="2007" name="Science">
        <title>The Fusarium graminearum genome reveals a link between localized polymorphism and pathogen specialization.</title>
        <authorList>
            <person name="Cuomo C.A."/>
            <person name="Gueldener U."/>
            <person name="Xu J.-R."/>
            <person name="Trail F."/>
            <person name="Turgeon B.G."/>
            <person name="Di Pietro A."/>
            <person name="Walton J.D."/>
            <person name="Ma L.-J."/>
            <person name="Baker S.E."/>
            <person name="Rep M."/>
            <person name="Adam G."/>
            <person name="Antoniw J."/>
            <person name="Baldwin T."/>
            <person name="Calvo S.E."/>
            <person name="Chang Y.-L."/>
            <person name="DeCaprio D."/>
            <person name="Gale L.R."/>
            <person name="Gnerre S."/>
            <person name="Goswami R.S."/>
            <person name="Hammond-Kosack K."/>
            <person name="Harris L.J."/>
            <person name="Hilburn K."/>
            <person name="Kennell J.C."/>
            <person name="Kroken S."/>
            <person name="Magnuson J.K."/>
            <person name="Mannhaupt G."/>
            <person name="Mauceli E.W."/>
            <person name="Mewes H.-W."/>
            <person name="Mitterbauer R."/>
            <person name="Muehlbauer G."/>
            <person name="Muensterkoetter M."/>
            <person name="Nelson D."/>
            <person name="O'Donnell K."/>
            <person name="Ouellet T."/>
            <person name="Qi W."/>
            <person name="Quesneville H."/>
            <person name="Roncero M.I.G."/>
            <person name="Seong K.-Y."/>
            <person name="Tetko I.V."/>
            <person name="Urban M."/>
            <person name="Waalwijk C."/>
            <person name="Ward T.J."/>
            <person name="Yao J."/>
            <person name="Birren B.W."/>
            <person name="Kistler H.C."/>
        </authorList>
    </citation>
    <scope>NUCLEOTIDE SEQUENCE [LARGE SCALE GENOMIC DNA]</scope>
    <source>
        <strain evidence="2">ATCC MYA-4620 / CBS 123657 / FGSC 9075 / NRRL 31084 / PH-1</strain>
    </source>
</reference>
<reference evidence="2" key="2">
    <citation type="journal article" date="2010" name="Nature">
        <title>Comparative genomics reveals mobile pathogenicity chromosomes in Fusarium.</title>
        <authorList>
            <person name="Ma L.J."/>
            <person name="van der Does H.C."/>
            <person name="Borkovich K.A."/>
            <person name="Coleman J.J."/>
            <person name="Daboussi M.J."/>
            <person name="Di Pietro A."/>
            <person name="Dufresne M."/>
            <person name="Freitag M."/>
            <person name="Grabherr M."/>
            <person name="Henrissat B."/>
            <person name="Houterman P.M."/>
            <person name="Kang S."/>
            <person name="Shim W.B."/>
            <person name="Woloshuk C."/>
            <person name="Xie X."/>
            <person name="Xu J.R."/>
            <person name="Antoniw J."/>
            <person name="Baker S.E."/>
            <person name="Bluhm B.H."/>
            <person name="Breakspear A."/>
            <person name="Brown D.W."/>
            <person name="Butchko R.A."/>
            <person name="Chapman S."/>
            <person name="Coulson R."/>
            <person name="Coutinho P.M."/>
            <person name="Danchin E.G."/>
            <person name="Diener A."/>
            <person name="Gale L.R."/>
            <person name="Gardiner D.M."/>
            <person name="Goff S."/>
            <person name="Hammond-Kosack K.E."/>
            <person name="Hilburn K."/>
            <person name="Hua-Van A."/>
            <person name="Jonkers W."/>
            <person name="Kazan K."/>
            <person name="Kodira C.D."/>
            <person name="Koehrsen M."/>
            <person name="Kumar L."/>
            <person name="Lee Y.H."/>
            <person name="Li L."/>
            <person name="Manners J.M."/>
            <person name="Miranda-Saavedra D."/>
            <person name="Mukherjee M."/>
            <person name="Park G."/>
            <person name="Park J."/>
            <person name="Park S.Y."/>
            <person name="Proctor R.H."/>
            <person name="Regev A."/>
            <person name="Ruiz-Roldan M.C."/>
            <person name="Sain D."/>
            <person name="Sakthikumar S."/>
            <person name="Sykes S."/>
            <person name="Schwartz D.C."/>
            <person name="Turgeon B.G."/>
            <person name="Wapinski I."/>
            <person name="Yoder O."/>
            <person name="Young S."/>
            <person name="Zeng Q."/>
            <person name="Zhou S."/>
            <person name="Galagan J."/>
            <person name="Cuomo C.A."/>
            <person name="Kistler H.C."/>
            <person name="Rep M."/>
        </authorList>
    </citation>
    <scope>GENOME REANNOTATION</scope>
    <source>
        <strain evidence="2">ATCC MYA-4620 / CBS 123657 / FGSC 9075 / NRRL 31084 / PH-1</strain>
    </source>
</reference>
<sequence length="145" mass="16877">MELTFKVLQGPDIIKTERGYCPSGWDCANAITTDISHSTNGSHSQVHQPQSQLRRFPPTHPHMETCYIHLNLKEKQINYVTASLAQIARAGPRSGQSLKHIKRKHQREIWRPMDGCTETFRYRHETRLYIEDDNPGKRLPYRIPD</sequence>
<organism evidence="1 2">
    <name type="scientific">Gibberella zeae (strain ATCC MYA-4620 / CBS 123657 / FGSC 9075 / NRRL 31084 / PH-1)</name>
    <name type="common">Wheat head blight fungus</name>
    <name type="synonym">Fusarium graminearum</name>
    <dbReference type="NCBI Taxonomy" id="229533"/>
    <lineage>
        <taxon>Eukaryota</taxon>
        <taxon>Fungi</taxon>
        <taxon>Dikarya</taxon>
        <taxon>Ascomycota</taxon>
        <taxon>Pezizomycotina</taxon>
        <taxon>Sordariomycetes</taxon>
        <taxon>Hypocreomycetidae</taxon>
        <taxon>Hypocreales</taxon>
        <taxon>Nectriaceae</taxon>
        <taxon>Fusarium</taxon>
    </lineage>
</organism>
<dbReference type="EMBL" id="HG970332">
    <property type="protein sequence ID" value="SCB64607.1"/>
    <property type="molecule type" value="Genomic_DNA"/>
</dbReference>
<dbReference type="AlphaFoldDB" id="A0A1C3YJ57"/>
<evidence type="ECO:0000313" key="2">
    <source>
        <dbReference type="Proteomes" id="UP000070720"/>
    </source>
</evidence>
<accession>A0A1C3YJ57</accession>
<dbReference type="Proteomes" id="UP000070720">
    <property type="component" value="Chromosome 1"/>
</dbReference>